<keyword evidence="7 12" id="KW-0808">Transferase</keyword>
<evidence type="ECO:0000256" key="9">
    <source>
        <dbReference type="ARBA" id="ARBA00022842"/>
    </source>
</evidence>
<evidence type="ECO:0000313" key="15">
    <source>
        <dbReference type="Proteomes" id="UP000192393"/>
    </source>
</evidence>
<comment type="pathway">
    <text evidence="3 12">Cofactor biosynthesis; tetrahydrofolate biosynthesis; 7,8-dihydrofolate from 2-amino-4-hydroxy-6-hydroxymethyl-7,8-dihydropteridine diphosphate and 4-aminobenzoate: step 1/2.</text>
</comment>
<evidence type="ECO:0000256" key="2">
    <source>
        <dbReference type="ARBA" id="ARBA00001946"/>
    </source>
</evidence>
<evidence type="ECO:0000256" key="5">
    <source>
        <dbReference type="ARBA" id="ARBA00012458"/>
    </source>
</evidence>
<accession>A0A1W2B4F6</accession>
<evidence type="ECO:0000256" key="10">
    <source>
        <dbReference type="ARBA" id="ARBA00022909"/>
    </source>
</evidence>
<dbReference type="FunFam" id="3.20.20.20:FF:000006">
    <property type="entry name" value="Dihydropteroate synthase"/>
    <property type="match status" value="1"/>
</dbReference>
<dbReference type="Pfam" id="PF00809">
    <property type="entry name" value="Pterin_bind"/>
    <property type="match status" value="1"/>
</dbReference>
<dbReference type="Gene3D" id="3.20.20.20">
    <property type="entry name" value="Dihydropteroate synthase-like"/>
    <property type="match status" value="1"/>
</dbReference>
<organism evidence="14 15">
    <name type="scientific">Moheibacter sediminis</name>
    <dbReference type="NCBI Taxonomy" id="1434700"/>
    <lineage>
        <taxon>Bacteria</taxon>
        <taxon>Pseudomonadati</taxon>
        <taxon>Bacteroidota</taxon>
        <taxon>Flavobacteriia</taxon>
        <taxon>Flavobacteriales</taxon>
        <taxon>Weeksellaceae</taxon>
        <taxon>Moheibacter</taxon>
    </lineage>
</organism>
<comment type="similarity">
    <text evidence="4 12">Belongs to the DHPS family.</text>
</comment>
<name>A0A1W2B4F6_9FLAO</name>
<dbReference type="SUPFAM" id="SSF51717">
    <property type="entry name" value="Dihydropteroate synthetase-like"/>
    <property type="match status" value="1"/>
</dbReference>
<comment type="catalytic activity">
    <reaction evidence="1">
        <text>(7,8-dihydropterin-6-yl)methyl diphosphate + 4-aminobenzoate = 7,8-dihydropteroate + diphosphate</text>
        <dbReference type="Rhea" id="RHEA:19949"/>
        <dbReference type="ChEBI" id="CHEBI:17836"/>
        <dbReference type="ChEBI" id="CHEBI:17839"/>
        <dbReference type="ChEBI" id="CHEBI:33019"/>
        <dbReference type="ChEBI" id="CHEBI:72950"/>
        <dbReference type="EC" id="2.5.1.15"/>
    </reaction>
</comment>
<dbReference type="GO" id="GO:0046872">
    <property type="term" value="F:metal ion binding"/>
    <property type="evidence" value="ECO:0007669"/>
    <property type="project" value="UniProtKB-KW"/>
</dbReference>
<evidence type="ECO:0000256" key="12">
    <source>
        <dbReference type="RuleBase" id="RU361205"/>
    </source>
</evidence>
<evidence type="ECO:0000256" key="6">
    <source>
        <dbReference type="ARBA" id="ARBA00016919"/>
    </source>
</evidence>
<comment type="function">
    <text evidence="12">Catalyzes the condensation of para-aminobenzoate (pABA) with 6-hydroxymethyl-7,8-dihydropterin diphosphate (DHPt-PP) to form 7,8-dihydropteroate (H2Pte), the immediate precursor of folate derivatives.</text>
</comment>
<dbReference type="CDD" id="cd00739">
    <property type="entry name" value="DHPS"/>
    <property type="match status" value="1"/>
</dbReference>
<evidence type="ECO:0000256" key="3">
    <source>
        <dbReference type="ARBA" id="ARBA00004763"/>
    </source>
</evidence>
<dbReference type="InterPro" id="IPR045031">
    <property type="entry name" value="DHP_synth-like"/>
</dbReference>
<dbReference type="EC" id="2.5.1.15" evidence="5 12"/>
<dbReference type="EMBL" id="FWXS01000005">
    <property type="protein sequence ID" value="SMC67724.1"/>
    <property type="molecule type" value="Genomic_DNA"/>
</dbReference>
<keyword evidence="8 12" id="KW-0479">Metal-binding</keyword>
<dbReference type="InterPro" id="IPR011005">
    <property type="entry name" value="Dihydropteroate_synth-like_sf"/>
</dbReference>
<dbReference type="GO" id="GO:0004156">
    <property type="term" value="F:dihydropteroate synthase activity"/>
    <property type="evidence" value="ECO:0007669"/>
    <property type="project" value="UniProtKB-EC"/>
</dbReference>
<evidence type="ECO:0000313" key="14">
    <source>
        <dbReference type="EMBL" id="SMC67724.1"/>
    </source>
</evidence>
<keyword evidence="15" id="KW-1185">Reference proteome</keyword>
<evidence type="ECO:0000256" key="7">
    <source>
        <dbReference type="ARBA" id="ARBA00022679"/>
    </source>
</evidence>
<sequence length="273" mass="30501">MQINCKGKLVDLSQPKVMGILNITPDSFYDGGKNIEIQNALNQVETMLNQSADFVDIGGISTRPGSTEVSENEELNRVIPIVESILKEFPEILISVDTYRSKVAKESIQAGAAIINDISAGNLDEHLLQTVVELKVPYVLMHMQGKPKTMQQNPIYENVAIEVNQFFSEKINELKQLGINDIILDPGFGFGKTVEHNYELMKNLDLIGFDEFPLLVGVSRKSMVTRLLDLKPSEALNGTSLLNFYALQKGAKILRVHDVKEAKEAIKIWEMLQ</sequence>
<evidence type="ECO:0000256" key="1">
    <source>
        <dbReference type="ARBA" id="ARBA00000012"/>
    </source>
</evidence>
<dbReference type="AlphaFoldDB" id="A0A1W2B4F6"/>
<dbReference type="PROSITE" id="PS00792">
    <property type="entry name" value="DHPS_1"/>
    <property type="match status" value="1"/>
</dbReference>
<evidence type="ECO:0000256" key="4">
    <source>
        <dbReference type="ARBA" id="ARBA00009503"/>
    </source>
</evidence>
<dbReference type="OrthoDB" id="9811744at2"/>
<gene>
    <name evidence="14" type="ORF">SAMN06296427_105243</name>
</gene>
<evidence type="ECO:0000256" key="8">
    <source>
        <dbReference type="ARBA" id="ARBA00022723"/>
    </source>
</evidence>
<dbReference type="GO" id="GO:0046654">
    <property type="term" value="P:tetrahydrofolate biosynthetic process"/>
    <property type="evidence" value="ECO:0007669"/>
    <property type="project" value="UniProtKB-UniPathway"/>
</dbReference>
<dbReference type="GO" id="GO:0005829">
    <property type="term" value="C:cytosol"/>
    <property type="evidence" value="ECO:0007669"/>
    <property type="project" value="TreeGrafter"/>
</dbReference>
<dbReference type="UniPathway" id="UPA00077">
    <property type="reaction ID" value="UER00156"/>
</dbReference>
<reference evidence="14 15" key="1">
    <citation type="submission" date="2017-04" db="EMBL/GenBank/DDBJ databases">
        <authorList>
            <person name="Afonso C.L."/>
            <person name="Miller P.J."/>
            <person name="Scott M.A."/>
            <person name="Spackman E."/>
            <person name="Goraichik I."/>
            <person name="Dimitrov K.M."/>
            <person name="Suarez D.L."/>
            <person name="Swayne D.E."/>
        </authorList>
    </citation>
    <scope>NUCLEOTIDE SEQUENCE [LARGE SCALE GENOMIC DNA]</scope>
    <source>
        <strain evidence="14 15">CGMCC 1.12708</strain>
    </source>
</reference>
<dbReference type="PANTHER" id="PTHR20941:SF1">
    <property type="entry name" value="FOLIC ACID SYNTHESIS PROTEIN FOL1"/>
    <property type="match status" value="1"/>
</dbReference>
<dbReference type="GO" id="GO:0046656">
    <property type="term" value="P:folic acid biosynthetic process"/>
    <property type="evidence" value="ECO:0007669"/>
    <property type="project" value="UniProtKB-KW"/>
</dbReference>
<protein>
    <recommendedName>
        <fullName evidence="6 12">Dihydropteroate synthase</fullName>
        <shortName evidence="12">DHPS</shortName>
        <ecNumber evidence="5 12">2.5.1.15</ecNumber>
    </recommendedName>
    <alternativeName>
        <fullName evidence="11 12">Dihydropteroate pyrophosphorylase</fullName>
    </alternativeName>
</protein>
<dbReference type="RefSeq" id="WP_084017442.1">
    <property type="nucleotide sequence ID" value="NZ_FWXS01000005.1"/>
</dbReference>
<dbReference type="Proteomes" id="UP000192393">
    <property type="component" value="Unassembled WGS sequence"/>
</dbReference>
<dbReference type="STRING" id="1434700.SAMN06296427_105243"/>
<dbReference type="InterPro" id="IPR006390">
    <property type="entry name" value="DHP_synth_dom"/>
</dbReference>
<evidence type="ECO:0000259" key="13">
    <source>
        <dbReference type="PROSITE" id="PS50972"/>
    </source>
</evidence>
<keyword evidence="9 12" id="KW-0460">Magnesium</keyword>
<evidence type="ECO:0000256" key="11">
    <source>
        <dbReference type="ARBA" id="ARBA00030193"/>
    </source>
</evidence>
<dbReference type="PROSITE" id="PS50972">
    <property type="entry name" value="PTERIN_BINDING"/>
    <property type="match status" value="1"/>
</dbReference>
<keyword evidence="10 12" id="KW-0289">Folate biosynthesis</keyword>
<feature type="domain" description="Pterin-binding" evidence="13">
    <location>
        <begin position="15"/>
        <end position="267"/>
    </location>
</feature>
<dbReference type="PANTHER" id="PTHR20941">
    <property type="entry name" value="FOLATE SYNTHESIS PROTEINS"/>
    <property type="match status" value="1"/>
</dbReference>
<comment type="cofactor">
    <cofactor evidence="2 12">
        <name>Mg(2+)</name>
        <dbReference type="ChEBI" id="CHEBI:18420"/>
    </cofactor>
</comment>
<dbReference type="InterPro" id="IPR000489">
    <property type="entry name" value="Pterin-binding_dom"/>
</dbReference>
<proteinExistence type="inferred from homology"/>
<dbReference type="NCBIfam" id="TIGR01496">
    <property type="entry name" value="DHPS"/>
    <property type="match status" value="1"/>
</dbReference>